<comment type="caution">
    <text evidence="1">The sequence shown here is derived from an EMBL/GenBank/DDBJ whole genome shotgun (WGS) entry which is preliminary data.</text>
</comment>
<dbReference type="PATRIC" id="fig|1305731.5.peg.1799"/>
<accession>A0A0P7Z5Y5</accession>
<name>A0A0P7Z5Y5_9GAMM</name>
<protein>
    <submittedName>
        <fullName evidence="1">Uncharacterized protein</fullName>
    </submittedName>
</protein>
<dbReference type="EMBL" id="LJZQ01000029">
    <property type="protein sequence ID" value="KPQ27403.1"/>
    <property type="molecule type" value="Genomic_DNA"/>
</dbReference>
<organism evidence="1 2">
    <name type="scientific">Marinobacter excellens HL-55</name>
    <dbReference type="NCBI Taxonomy" id="1305731"/>
    <lineage>
        <taxon>Bacteria</taxon>
        <taxon>Pseudomonadati</taxon>
        <taxon>Pseudomonadota</taxon>
        <taxon>Gammaproteobacteria</taxon>
        <taxon>Pseudomonadales</taxon>
        <taxon>Marinobacteraceae</taxon>
        <taxon>Marinobacter</taxon>
    </lineage>
</organism>
<reference evidence="1 2" key="1">
    <citation type="submission" date="2015-09" db="EMBL/GenBank/DDBJ databases">
        <title>Identification and resolution of microdiversity through metagenomic sequencing of parallel consortia.</title>
        <authorList>
            <person name="Nelson W.C."/>
            <person name="Romine M.F."/>
            <person name="Lindemann S.R."/>
        </authorList>
    </citation>
    <scope>NUCLEOTIDE SEQUENCE [LARGE SCALE GENOMIC DNA]</scope>
    <source>
        <strain evidence="1">HL-55</strain>
    </source>
</reference>
<dbReference type="AlphaFoldDB" id="A0A0P7Z5Y5"/>
<dbReference type="OrthoDB" id="7059632at2"/>
<proteinExistence type="predicted"/>
<evidence type="ECO:0000313" key="1">
    <source>
        <dbReference type="EMBL" id="KPQ27403.1"/>
    </source>
</evidence>
<dbReference type="Proteomes" id="UP000050416">
    <property type="component" value="Unassembled WGS sequence"/>
</dbReference>
<dbReference type="STRING" id="1305731.GCA_000934705_03190"/>
<sequence length="424" mass="48423">MICYPKDVSDIEIEALNDYWTTDTSSHSGFTFSIKSIDENYKPKGSRSISYLAQRSSFGPNSNNFFCSDCNNKAPVKTRTSYINRTQSDQIIICGTCISDRKERALNDARAILENYKEENFRAWPYIENINTEEALALLCITSSNQKGGFLTDNPCELLITGIKSLDQKLLLSLIEKKALTFIRDLPDNVERASELLYGDYNRISYDRRSGRHIKYNNPESIARGLYLNALTLDSGIEVKGSDISTILYQKVQTEAVSLESVSSIKQTIKDIQTNKLFGLVMEVSEEYRVPIDNSNPLRALLDHLAEHYQPQNLFYTFRVKARNTAAFIHKDSAPHYIAKHYFTKSVGNFIQYIENKGSELERVWTLPVSIETSPFEALFSQLYLHGHFNWHKLSAKEIVARWLDNVKLAESALRVLSDETTQK</sequence>
<gene>
    <name evidence="1" type="ORF">HLUCCX14_15140</name>
</gene>
<evidence type="ECO:0000313" key="2">
    <source>
        <dbReference type="Proteomes" id="UP000050416"/>
    </source>
</evidence>